<dbReference type="EMBL" id="JARBCY010000052">
    <property type="protein sequence ID" value="MEF3318717.1"/>
    <property type="molecule type" value="Genomic_DNA"/>
</dbReference>
<dbReference type="PANTHER" id="PTHR38733">
    <property type="entry name" value="PROTEIN MCRC"/>
    <property type="match status" value="1"/>
</dbReference>
<protein>
    <submittedName>
        <fullName evidence="1">5-methylcytosine-specific restriction endonuclease system specificity protein McrC</fullName>
        <ecNumber evidence="1">3.1.21.-</ecNumber>
    </submittedName>
</protein>
<keyword evidence="1" id="KW-0540">Nuclease</keyword>
<accession>A0ABU7XBS6</accession>
<organism evidence="1 2">
    <name type="scientific">Peptoniphilus grossensis</name>
    <dbReference type="NCBI Taxonomy" id="1465756"/>
    <lineage>
        <taxon>Bacteria</taxon>
        <taxon>Bacillati</taxon>
        <taxon>Bacillota</taxon>
        <taxon>Tissierellia</taxon>
        <taxon>Tissierellales</taxon>
        <taxon>Peptoniphilaceae</taxon>
        <taxon>Peptoniphilus</taxon>
    </lineage>
</organism>
<proteinExistence type="predicted"/>
<dbReference type="RefSeq" id="WP_332087726.1">
    <property type="nucleotide sequence ID" value="NZ_JARBCY010000052.1"/>
</dbReference>
<sequence length="340" mass="39960">MIRIQNIYYMLSYAFQVLTEEGYKKISTEEFENVAELCGAILVKGLSSQIKRGLNKEYVQKSDSLSSLRGKINISASIKEQSMLRKQLICFYDDFSVNSYMNRIIKTTMNTLLRSNISVERKKEIRKLIIYFLDVEPLNPETINWNLQFNKNNQTYQMLIFVCYLILKGLLQTTSSGNVKIMTFLDEQRMYKLYEKFILEYYRKEHPELKVTASQIPWNIDDGYIEMLPIMQSDIMLKKDDKTLIIDAKYYGQTIQKRYNSNTLHSANLYQIYTYVKNLDRKSTGNVSGMILYAKTDELVFPNNSYIMDGNSISLKTLDLNCDFSEIKRQLDSIAYRYFE</sequence>
<reference evidence="1 2" key="1">
    <citation type="submission" date="2022-11" db="EMBL/GenBank/DDBJ databases">
        <title>The First Case of Preauricular Fistular Abscess Caused by Peptoniphilus grossensis.</title>
        <authorList>
            <person name="Byun J.-H."/>
        </authorList>
    </citation>
    <scope>NUCLEOTIDE SEQUENCE [LARGE SCALE GENOMIC DNA]</scope>
    <source>
        <strain evidence="1 2">GYB008</strain>
    </source>
</reference>
<dbReference type="NCBIfam" id="NF007277">
    <property type="entry name" value="PRK09736.1"/>
    <property type="match status" value="1"/>
</dbReference>
<dbReference type="EC" id="3.1.21.-" evidence="1"/>
<dbReference type="Proteomes" id="UP001328425">
    <property type="component" value="Unassembled WGS sequence"/>
</dbReference>
<keyword evidence="1" id="KW-0255">Endonuclease</keyword>
<dbReference type="InterPro" id="IPR014407">
    <property type="entry name" value="McrC_bac"/>
</dbReference>
<comment type="caution">
    <text evidence="1">The sequence shown here is derived from an EMBL/GenBank/DDBJ whole genome shotgun (WGS) entry which is preliminary data.</text>
</comment>
<dbReference type="GO" id="GO:0016787">
    <property type="term" value="F:hydrolase activity"/>
    <property type="evidence" value="ECO:0007669"/>
    <property type="project" value="UniProtKB-KW"/>
</dbReference>
<keyword evidence="2" id="KW-1185">Reference proteome</keyword>
<dbReference type="PANTHER" id="PTHR38733:SF1">
    <property type="entry name" value="TYPE IV METHYL-DIRECTED RESTRICTION ENZYME ECOKMCRBC"/>
    <property type="match status" value="1"/>
</dbReference>
<dbReference type="PIRSF" id="PIRSF003109">
    <property type="entry name" value="McrC"/>
    <property type="match status" value="1"/>
</dbReference>
<dbReference type="GO" id="GO:0004519">
    <property type="term" value="F:endonuclease activity"/>
    <property type="evidence" value="ECO:0007669"/>
    <property type="project" value="UniProtKB-KW"/>
</dbReference>
<gene>
    <name evidence="1" type="primary">mcrC</name>
    <name evidence="1" type="ORF">PV361_08380</name>
</gene>
<dbReference type="InterPro" id="IPR019292">
    <property type="entry name" value="McrC"/>
</dbReference>
<name>A0ABU7XBS6_9FIRM</name>
<keyword evidence="1" id="KW-0378">Hydrolase</keyword>
<evidence type="ECO:0000313" key="1">
    <source>
        <dbReference type="EMBL" id="MEF3318717.1"/>
    </source>
</evidence>
<evidence type="ECO:0000313" key="2">
    <source>
        <dbReference type="Proteomes" id="UP001328425"/>
    </source>
</evidence>
<dbReference type="Pfam" id="PF10117">
    <property type="entry name" value="McrBC"/>
    <property type="match status" value="1"/>
</dbReference>